<dbReference type="PANTHER" id="PTHR15394:SF3">
    <property type="entry name" value="SERINE HYDROLASE RBBP9"/>
    <property type="match status" value="1"/>
</dbReference>
<dbReference type="Pfam" id="PF06821">
    <property type="entry name" value="Ser_hydrolase"/>
    <property type="match status" value="1"/>
</dbReference>
<dbReference type="RefSeq" id="WP_161894401.1">
    <property type="nucleotide sequence ID" value="NZ_BJOV01000002.1"/>
</dbReference>
<dbReference type="EMBL" id="BJOV01000002">
    <property type="protein sequence ID" value="GEE00509.1"/>
    <property type="molecule type" value="Genomic_DNA"/>
</dbReference>
<evidence type="ECO:0000313" key="2">
    <source>
        <dbReference type="Proteomes" id="UP000444960"/>
    </source>
</evidence>
<evidence type="ECO:0008006" key="3">
    <source>
        <dbReference type="Google" id="ProtNLM"/>
    </source>
</evidence>
<proteinExistence type="predicted"/>
<keyword evidence="2" id="KW-1185">Reference proteome</keyword>
<name>A0A7I9V518_9ACTN</name>
<dbReference type="GO" id="GO:0016787">
    <property type="term" value="F:hydrolase activity"/>
    <property type="evidence" value="ECO:0007669"/>
    <property type="project" value="InterPro"/>
</dbReference>
<dbReference type="PANTHER" id="PTHR15394">
    <property type="entry name" value="SERINE HYDROLASE RBBP9"/>
    <property type="match status" value="1"/>
</dbReference>
<dbReference type="SUPFAM" id="SSF53474">
    <property type="entry name" value="alpha/beta-Hydrolases"/>
    <property type="match status" value="1"/>
</dbReference>
<dbReference type="OrthoDB" id="9804993at2"/>
<organism evidence="1 2">
    <name type="scientific">Gordonia spumicola</name>
    <dbReference type="NCBI Taxonomy" id="589161"/>
    <lineage>
        <taxon>Bacteria</taxon>
        <taxon>Bacillati</taxon>
        <taxon>Actinomycetota</taxon>
        <taxon>Actinomycetes</taxon>
        <taxon>Mycobacteriales</taxon>
        <taxon>Gordoniaceae</taxon>
        <taxon>Gordonia</taxon>
    </lineage>
</organism>
<sequence length="190" mass="20464">MSNDRVIIVHGFGAGVDDHWFPWLADTVGAERIALPESKNPREERWTSTLVDAFGDVDEKTTIVAHSLGCIASIRALGATLSPDDRLGGFVAVAPFARMLRPVGEPDLDAFIESGLPDFVSGIDVAAVGRQIIDRHVLRSTDDPVVDAAASDEFADLLGTSTLVVPDAGHFLADDGVTRLDEVRRLIRLH</sequence>
<accession>A0A7I9V518</accession>
<evidence type="ECO:0000313" key="1">
    <source>
        <dbReference type="EMBL" id="GEE00509.1"/>
    </source>
</evidence>
<protein>
    <recommendedName>
        <fullName evidence="3">Alpha/beta hydrolase</fullName>
    </recommendedName>
</protein>
<gene>
    <name evidence="1" type="ORF">nbrc107696_09550</name>
</gene>
<dbReference type="InterPro" id="IPR010662">
    <property type="entry name" value="RBBP9/YdeN"/>
</dbReference>
<dbReference type="InterPro" id="IPR029058">
    <property type="entry name" value="AB_hydrolase_fold"/>
</dbReference>
<dbReference type="AlphaFoldDB" id="A0A7I9V518"/>
<dbReference type="Proteomes" id="UP000444960">
    <property type="component" value="Unassembled WGS sequence"/>
</dbReference>
<reference evidence="2" key="1">
    <citation type="submission" date="2019-06" db="EMBL/GenBank/DDBJ databases">
        <title>Gordonia isolated from sludge of a wastewater treatment plant.</title>
        <authorList>
            <person name="Tamura T."/>
            <person name="Aoyama K."/>
            <person name="Kang Y."/>
            <person name="Saito S."/>
            <person name="Akiyama N."/>
            <person name="Yazawa K."/>
            <person name="Gonoi T."/>
            <person name="Mikami Y."/>
        </authorList>
    </citation>
    <scope>NUCLEOTIDE SEQUENCE [LARGE SCALE GENOMIC DNA]</scope>
    <source>
        <strain evidence="2">NBRC 107696</strain>
    </source>
</reference>
<comment type="caution">
    <text evidence="1">The sequence shown here is derived from an EMBL/GenBank/DDBJ whole genome shotgun (WGS) entry which is preliminary data.</text>
</comment>
<dbReference type="Gene3D" id="3.40.50.1820">
    <property type="entry name" value="alpha/beta hydrolase"/>
    <property type="match status" value="1"/>
</dbReference>